<dbReference type="Proteomes" id="UP001219567">
    <property type="component" value="Chromosome 3"/>
</dbReference>
<sequence length="585" mass="65335">MPNFENYVPPLSSRPPESRPLDLTFQCEKPILHYVSPLTPIHFLLRAALVRPNHVAITHPEARYQFTYAQWAMRILCFALALKSVPGWKRGDRVAVLSPNVPMIADAHYGVLAANGILAPLNYRNSAKEIEYILGHAAARVILVDHSSRHLLPKTLPNDVTVVVSMDSGGQHADDAYEAFLMQGYHIWKSAQRSDRQPRDWSLLEQSVDELETCALCYTSGTTGRPKGVEYTYRGCYLGAIGNAMESDLNGDSVYLWVLPMFHCCGWTFPWAVTARMGTHCMLRQVDYAQIWDALRHSGVTHYSGAPTVQLGVVNYQQAQKLSHKVRVSVAASAPSATLLGRMESLNLQPVHVYGLTETYGPNNRRFVEPEWLHFDLDTRSRLQARQGHAMVTSDETRVVQPDETSTDLIDVQRDGKQVGEIVMRGNIIMKGYYRDPDATKQATRGNYFHTGDLAVRHPGGEAQILDRGKDIIISGGENISSVMVEQELAAHPWVAESAVVARAHPQWVEAVHAFVILSSEGQHALQNLDQAAANAKLLDTLNAHCRNYMSKFAIPKWYSVVTELPKTSTGKIQKKVLRERLAKL</sequence>
<gene>
    <name evidence="7" type="ORF">MYAM1_002644</name>
</gene>
<dbReference type="EC" id="3.2.1.4" evidence="7"/>
<feature type="domain" description="AMP-dependent synthetase/ligase" evidence="5">
    <location>
        <begin position="46"/>
        <end position="434"/>
    </location>
</feature>
<evidence type="ECO:0000256" key="4">
    <source>
        <dbReference type="ARBA" id="ARBA00023098"/>
    </source>
</evidence>
<keyword evidence="8" id="KW-1185">Reference proteome</keyword>
<dbReference type="GO" id="GO:0016874">
    <property type="term" value="F:ligase activity"/>
    <property type="evidence" value="ECO:0007669"/>
    <property type="project" value="UniProtKB-KW"/>
</dbReference>
<keyword evidence="7" id="KW-0378">Hydrolase</keyword>
<dbReference type="EMBL" id="CP119945">
    <property type="protein sequence ID" value="WFC99898.1"/>
    <property type="molecule type" value="Genomic_DNA"/>
</dbReference>
<dbReference type="InterPro" id="IPR025110">
    <property type="entry name" value="AMP-bd_C"/>
</dbReference>
<protein>
    <submittedName>
        <fullName evidence="7">Cellulase</fullName>
        <ecNumber evidence="7">3.2.1.4</ecNumber>
    </submittedName>
</protein>
<organism evidence="7 8">
    <name type="scientific">Malassezia yamatoensis</name>
    <dbReference type="NCBI Taxonomy" id="253288"/>
    <lineage>
        <taxon>Eukaryota</taxon>
        <taxon>Fungi</taxon>
        <taxon>Dikarya</taxon>
        <taxon>Basidiomycota</taxon>
        <taxon>Ustilaginomycotina</taxon>
        <taxon>Malasseziomycetes</taxon>
        <taxon>Malasseziales</taxon>
        <taxon>Malasseziaceae</taxon>
        <taxon>Malassezia</taxon>
    </lineage>
</organism>
<feature type="domain" description="AMP-binding enzyme C-terminal" evidence="6">
    <location>
        <begin position="485"/>
        <end position="572"/>
    </location>
</feature>
<dbReference type="Pfam" id="PF13193">
    <property type="entry name" value="AMP-binding_C"/>
    <property type="match status" value="1"/>
</dbReference>
<dbReference type="AlphaFoldDB" id="A0AAJ6CII9"/>
<keyword evidence="4" id="KW-0443">Lipid metabolism</keyword>
<dbReference type="PANTHER" id="PTHR43859:SF4">
    <property type="entry name" value="BUTANOATE--COA LIGASE AAE1-RELATED"/>
    <property type="match status" value="1"/>
</dbReference>
<dbReference type="InterPro" id="IPR020845">
    <property type="entry name" value="AMP-binding_CS"/>
</dbReference>
<dbReference type="PROSITE" id="PS00455">
    <property type="entry name" value="AMP_BINDING"/>
    <property type="match status" value="1"/>
</dbReference>
<evidence type="ECO:0000259" key="6">
    <source>
        <dbReference type="Pfam" id="PF13193"/>
    </source>
</evidence>
<evidence type="ECO:0000256" key="2">
    <source>
        <dbReference type="ARBA" id="ARBA00022598"/>
    </source>
</evidence>
<keyword evidence="7" id="KW-0326">Glycosidase</keyword>
<dbReference type="PANTHER" id="PTHR43859">
    <property type="entry name" value="ACYL-ACTIVATING ENZYME"/>
    <property type="match status" value="1"/>
</dbReference>
<dbReference type="Gene3D" id="3.30.300.30">
    <property type="match status" value="1"/>
</dbReference>
<name>A0AAJ6CII9_9BASI</name>
<evidence type="ECO:0000256" key="3">
    <source>
        <dbReference type="ARBA" id="ARBA00022832"/>
    </source>
</evidence>
<evidence type="ECO:0000313" key="7">
    <source>
        <dbReference type="EMBL" id="WFC99898.1"/>
    </source>
</evidence>
<keyword evidence="2" id="KW-0436">Ligase</keyword>
<evidence type="ECO:0000313" key="8">
    <source>
        <dbReference type="Proteomes" id="UP001219567"/>
    </source>
</evidence>
<accession>A0AAJ6CII9</accession>
<proteinExistence type="inferred from homology"/>
<evidence type="ECO:0000256" key="1">
    <source>
        <dbReference type="ARBA" id="ARBA00006432"/>
    </source>
</evidence>
<dbReference type="InterPro" id="IPR000873">
    <property type="entry name" value="AMP-dep_synth/lig_dom"/>
</dbReference>
<dbReference type="InterPro" id="IPR042099">
    <property type="entry name" value="ANL_N_sf"/>
</dbReference>
<evidence type="ECO:0000259" key="5">
    <source>
        <dbReference type="Pfam" id="PF00501"/>
    </source>
</evidence>
<reference evidence="7 8" key="1">
    <citation type="submission" date="2023-03" db="EMBL/GenBank/DDBJ databases">
        <title>Mating type loci evolution in Malassezia.</title>
        <authorList>
            <person name="Coelho M.A."/>
        </authorList>
    </citation>
    <scope>NUCLEOTIDE SEQUENCE [LARGE SCALE GENOMIC DNA]</scope>
    <source>
        <strain evidence="7 8">CBS 9725</strain>
    </source>
</reference>
<dbReference type="GO" id="GO:0006631">
    <property type="term" value="P:fatty acid metabolic process"/>
    <property type="evidence" value="ECO:0007669"/>
    <property type="project" value="UniProtKB-KW"/>
</dbReference>
<dbReference type="InterPro" id="IPR045851">
    <property type="entry name" value="AMP-bd_C_sf"/>
</dbReference>
<dbReference type="Gene3D" id="3.40.50.12780">
    <property type="entry name" value="N-terminal domain of ligase-like"/>
    <property type="match status" value="1"/>
</dbReference>
<dbReference type="Pfam" id="PF00501">
    <property type="entry name" value="AMP-binding"/>
    <property type="match status" value="1"/>
</dbReference>
<comment type="similarity">
    <text evidence="1">Belongs to the ATP-dependent AMP-binding enzyme family.</text>
</comment>
<keyword evidence="3" id="KW-0276">Fatty acid metabolism</keyword>
<dbReference type="SUPFAM" id="SSF56801">
    <property type="entry name" value="Acetyl-CoA synthetase-like"/>
    <property type="match status" value="1"/>
</dbReference>
<dbReference type="GO" id="GO:0008810">
    <property type="term" value="F:cellulase activity"/>
    <property type="evidence" value="ECO:0007669"/>
    <property type="project" value="UniProtKB-EC"/>
</dbReference>